<dbReference type="InterPro" id="IPR001264">
    <property type="entry name" value="Glyco_trans_51"/>
</dbReference>
<keyword evidence="13" id="KW-0961">Cell wall biogenesis/degradation</keyword>
<keyword evidence="5" id="KW-0808">Transferase</keyword>
<feature type="domain" description="Glycosyl transferase family 51" evidence="17">
    <location>
        <begin position="53"/>
        <end position="217"/>
    </location>
</feature>
<evidence type="ECO:0000256" key="5">
    <source>
        <dbReference type="ARBA" id="ARBA00022679"/>
    </source>
</evidence>
<feature type="domain" description="Penicillin-binding protein transpeptidase" evidence="16">
    <location>
        <begin position="309"/>
        <end position="554"/>
    </location>
</feature>
<dbReference type="Pfam" id="PF00912">
    <property type="entry name" value="Transgly"/>
    <property type="match status" value="1"/>
</dbReference>
<name>A0A564ZL62_9BACT</name>
<evidence type="ECO:0000256" key="7">
    <source>
        <dbReference type="ARBA" id="ARBA00022801"/>
    </source>
</evidence>
<dbReference type="InterPro" id="IPR001460">
    <property type="entry name" value="PCN-bd_Tpept"/>
</dbReference>
<evidence type="ECO:0000256" key="14">
    <source>
        <dbReference type="ARBA" id="ARBA00044770"/>
    </source>
</evidence>
<dbReference type="Pfam" id="PF00905">
    <property type="entry name" value="Transpeptidase"/>
    <property type="match status" value="1"/>
</dbReference>
<dbReference type="GO" id="GO:0009252">
    <property type="term" value="P:peptidoglycan biosynthetic process"/>
    <property type="evidence" value="ECO:0007669"/>
    <property type="project" value="UniProtKB-KW"/>
</dbReference>
<keyword evidence="10" id="KW-1133">Transmembrane helix</keyword>
<keyword evidence="6" id="KW-0812">Transmembrane</keyword>
<keyword evidence="2" id="KW-0121">Carboxypeptidase</keyword>
<dbReference type="SUPFAM" id="SSF56601">
    <property type="entry name" value="beta-lactamase/transpeptidase-like"/>
    <property type="match status" value="1"/>
</dbReference>
<dbReference type="Gene3D" id="3.40.710.10">
    <property type="entry name" value="DD-peptidase/beta-lactamase superfamily"/>
    <property type="match status" value="1"/>
</dbReference>
<evidence type="ECO:0000256" key="6">
    <source>
        <dbReference type="ARBA" id="ARBA00022692"/>
    </source>
</evidence>
<proteinExistence type="predicted"/>
<gene>
    <name evidence="18" type="ORF">MELA_02463</name>
</gene>
<sequence length="655" mass="71747">MPLLLLAGLAATWAIWHVVAGQAFSPTVLFYADGARTPMAAFNGSAYELREERLLSAYPPLLIDAVLLMEDRRFYEHHGVDVRAVIRAAWANVRRGTIVQGGSTLTQQLARARYLNRERTFWRKMKEAVLAVGLEATLSKREILEQYLNEVYLGQLGTYEIRGMAAASRHYLGKEPDALRPAEVALLVGLIRSPNTISPLTSLQRARERRNFVLRRLRQEQRLSDADYDRALKEPVRVVRDSTVGASYFLDFARKELEARLSGVSGSGTLKVYTTLEVAIQQSAYQAVVQGLVKLDGGRKASSGHTLEGALVALDVQRGAIRAMVGGRSYQRSQFNRAVQARRQPGSLFKPFIYLAAFETGSRNGEHALTPATLVPDHPLTQIIGNERWTPKNFNGRYYGSVRLREALEQSLNAATITIGERVGLSRVIEQARVSGIESPLRPSPATLLGASEVTLLEITAAYGTLARGGEWLRPSAIRRVEDSDGRVLFEAQREARRAASPQAAFLVTSLLRGAIERGTAASAHRLGLTREAAGKTGTSNEMRDAWFVGYTPDLVAGVWVGIDFGAPVRLTGAQAALPIWTQFLEQASVGYPPRSFEPPSGIVTARIDPASGLRLTPGCPGGVDEVFIHGTEPGAGCSQGEFALFGWFRRLFSH</sequence>
<comment type="subcellular location">
    <subcellularLocation>
        <location evidence="1">Membrane</location>
    </subcellularLocation>
</comment>
<dbReference type="InterPro" id="IPR036950">
    <property type="entry name" value="PBP_transglycosylase"/>
</dbReference>
<evidence type="ECO:0000256" key="10">
    <source>
        <dbReference type="ARBA" id="ARBA00022989"/>
    </source>
</evidence>
<keyword evidence="9" id="KW-0573">Peptidoglycan synthesis</keyword>
<dbReference type="GO" id="GO:0008658">
    <property type="term" value="F:penicillin binding"/>
    <property type="evidence" value="ECO:0007669"/>
    <property type="project" value="InterPro"/>
</dbReference>
<evidence type="ECO:0000256" key="1">
    <source>
        <dbReference type="ARBA" id="ARBA00004370"/>
    </source>
</evidence>
<dbReference type="GO" id="GO:0008360">
    <property type="term" value="P:regulation of cell shape"/>
    <property type="evidence" value="ECO:0007669"/>
    <property type="project" value="UniProtKB-KW"/>
</dbReference>
<dbReference type="GO" id="GO:0006508">
    <property type="term" value="P:proteolysis"/>
    <property type="evidence" value="ECO:0007669"/>
    <property type="project" value="UniProtKB-KW"/>
</dbReference>
<evidence type="ECO:0000259" key="17">
    <source>
        <dbReference type="Pfam" id="PF00912"/>
    </source>
</evidence>
<keyword evidence="8" id="KW-0133">Cell shape</keyword>
<dbReference type="GO" id="GO:0071555">
    <property type="term" value="P:cell wall organization"/>
    <property type="evidence" value="ECO:0007669"/>
    <property type="project" value="UniProtKB-KW"/>
</dbReference>
<dbReference type="InterPro" id="IPR050396">
    <property type="entry name" value="Glycosyltr_51/Transpeptidase"/>
</dbReference>
<keyword evidence="7" id="KW-0378">Hydrolase</keyword>
<evidence type="ECO:0000313" key="19">
    <source>
        <dbReference type="Proteomes" id="UP000334340"/>
    </source>
</evidence>
<dbReference type="EMBL" id="CABIKM010000043">
    <property type="protein sequence ID" value="VUZ86069.1"/>
    <property type="molecule type" value="Genomic_DNA"/>
</dbReference>
<dbReference type="GO" id="GO:0004180">
    <property type="term" value="F:carboxypeptidase activity"/>
    <property type="evidence" value="ECO:0007669"/>
    <property type="project" value="UniProtKB-KW"/>
</dbReference>
<dbReference type="Gene3D" id="1.10.3810.10">
    <property type="entry name" value="Biosynthetic peptidoglycan transglycosylase-like"/>
    <property type="match status" value="1"/>
</dbReference>
<comment type="catalytic activity">
    <reaction evidence="15">
        <text>[GlcNAc-(1-&gt;4)-Mur2Ac(oyl-L-Ala-gamma-D-Glu-L-Lys-D-Ala-D-Ala)](n)-di-trans,octa-cis-undecaprenyl diphosphate + beta-D-GlcNAc-(1-&gt;4)-Mur2Ac(oyl-L-Ala-gamma-D-Glu-L-Lys-D-Ala-D-Ala)-di-trans,octa-cis-undecaprenyl diphosphate = [GlcNAc-(1-&gt;4)-Mur2Ac(oyl-L-Ala-gamma-D-Glu-L-Lys-D-Ala-D-Ala)](n+1)-di-trans,octa-cis-undecaprenyl diphosphate + di-trans,octa-cis-undecaprenyl diphosphate + H(+)</text>
        <dbReference type="Rhea" id="RHEA:23708"/>
        <dbReference type="Rhea" id="RHEA-COMP:9602"/>
        <dbReference type="Rhea" id="RHEA-COMP:9603"/>
        <dbReference type="ChEBI" id="CHEBI:15378"/>
        <dbReference type="ChEBI" id="CHEBI:58405"/>
        <dbReference type="ChEBI" id="CHEBI:60033"/>
        <dbReference type="ChEBI" id="CHEBI:78435"/>
        <dbReference type="EC" id="2.4.99.28"/>
    </reaction>
</comment>
<dbReference type="PANTHER" id="PTHR32282">
    <property type="entry name" value="BINDING PROTEIN TRANSPEPTIDASE, PUTATIVE-RELATED"/>
    <property type="match status" value="1"/>
</dbReference>
<evidence type="ECO:0000259" key="16">
    <source>
        <dbReference type="Pfam" id="PF00905"/>
    </source>
</evidence>
<dbReference type="InterPro" id="IPR012338">
    <property type="entry name" value="Beta-lactam/transpept-like"/>
</dbReference>
<keyword evidence="3" id="KW-0645">Protease</keyword>
<accession>A0A564ZL62</accession>
<evidence type="ECO:0000256" key="2">
    <source>
        <dbReference type="ARBA" id="ARBA00022645"/>
    </source>
</evidence>
<evidence type="ECO:0000256" key="8">
    <source>
        <dbReference type="ARBA" id="ARBA00022960"/>
    </source>
</evidence>
<keyword evidence="12" id="KW-0511">Multifunctional enzyme</keyword>
<dbReference type="SUPFAM" id="SSF53955">
    <property type="entry name" value="Lysozyme-like"/>
    <property type="match status" value="1"/>
</dbReference>
<dbReference type="Proteomes" id="UP000334340">
    <property type="component" value="Unassembled WGS sequence"/>
</dbReference>
<evidence type="ECO:0000313" key="18">
    <source>
        <dbReference type="EMBL" id="VUZ86069.1"/>
    </source>
</evidence>
<dbReference type="InterPro" id="IPR023346">
    <property type="entry name" value="Lysozyme-like_dom_sf"/>
</dbReference>
<dbReference type="GO" id="GO:0008955">
    <property type="term" value="F:peptidoglycan glycosyltransferase activity"/>
    <property type="evidence" value="ECO:0007669"/>
    <property type="project" value="UniProtKB-EC"/>
</dbReference>
<dbReference type="GO" id="GO:0030288">
    <property type="term" value="C:outer membrane-bounded periplasmic space"/>
    <property type="evidence" value="ECO:0007669"/>
    <property type="project" value="TreeGrafter"/>
</dbReference>
<dbReference type="EC" id="2.4.99.28" evidence="14"/>
<evidence type="ECO:0000256" key="12">
    <source>
        <dbReference type="ARBA" id="ARBA00023268"/>
    </source>
</evidence>
<evidence type="ECO:0000256" key="15">
    <source>
        <dbReference type="ARBA" id="ARBA00049902"/>
    </source>
</evidence>
<dbReference type="GO" id="GO:0016020">
    <property type="term" value="C:membrane"/>
    <property type="evidence" value="ECO:0007669"/>
    <property type="project" value="UniProtKB-SubCell"/>
</dbReference>
<evidence type="ECO:0000256" key="13">
    <source>
        <dbReference type="ARBA" id="ARBA00023316"/>
    </source>
</evidence>
<organism evidence="18 19">
    <name type="scientific">Candidatus Methylomirabilis lanthanidiphila</name>
    <dbReference type="NCBI Taxonomy" id="2211376"/>
    <lineage>
        <taxon>Bacteria</taxon>
        <taxon>Candidatus Methylomirabilota</taxon>
        <taxon>Candidatus Methylomirabilia</taxon>
        <taxon>Candidatus Methylomirabilales</taxon>
        <taxon>Candidatus Methylomirabilaceae</taxon>
        <taxon>Candidatus Methylomirabilis</taxon>
    </lineage>
</organism>
<dbReference type="NCBIfam" id="TIGR02074">
    <property type="entry name" value="PBP_1a_fam"/>
    <property type="match status" value="1"/>
</dbReference>
<evidence type="ECO:0000256" key="11">
    <source>
        <dbReference type="ARBA" id="ARBA00023136"/>
    </source>
</evidence>
<dbReference type="PANTHER" id="PTHR32282:SF27">
    <property type="entry name" value="PENICILLIN-BINDING PROTEIN 1A"/>
    <property type="match status" value="1"/>
</dbReference>
<keyword evidence="4" id="KW-0328">Glycosyltransferase</keyword>
<reference evidence="18 19" key="1">
    <citation type="submission" date="2019-07" db="EMBL/GenBank/DDBJ databases">
        <authorList>
            <person name="Cremers G."/>
        </authorList>
    </citation>
    <scope>NUCLEOTIDE SEQUENCE [LARGE SCALE GENOMIC DNA]</scope>
</reference>
<keyword evidence="11" id="KW-0472">Membrane</keyword>
<evidence type="ECO:0000256" key="4">
    <source>
        <dbReference type="ARBA" id="ARBA00022676"/>
    </source>
</evidence>
<evidence type="ECO:0000256" key="9">
    <source>
        <dbReference type="ARBA" id="ARBA00022984"/>
    </source>
</evidence>
<dbReference type="AlphaFoldDB" id="A0A564ZL62"/>
<keyword evidence="19" id="KW-1185">Reference proteome</keyword>
<evidence type="ECO:0000256" key="3">
    <source>
        <dbReference type="ARBA" id="ARBA00022670"/>
    </source>
</evidence>
<protein>
    <recommendedName>
        <fullName evidence="14">peptidoglycan glycosyltransferase</fullName>
        <ecNumber evidence="14">2.4.99.28</ecNumber>
    </recommendedName>
</protein>